<evidence type="ECO:0000259" key="2">
    <source>
        <dbReference type="PROSITE" id="PS50943"/>
    </source>
</evidence>
<evidence type="ECO:0000313" key="3">
    <source>
        <dbReference type="EMBL" id="GAA4072827.1"/>
    </source>
</evidence>
<feature type="domain" description="HTH cro/C1-type" evidence="2">
    <location>
        <begin position="33"/>
        <end position="86"/>
    </location>
</feature>
<gene>
    <name evidence="3" type="ORF">GCM10022214_31420</name>
</gene>
<dbReference type="PROSITE" id="PS50943">
    <property type="entry name" value="HTH_CROC1"/>
    <property type="match status" value="1"/>
</dbReference>
<dbReference type="Pfam" id="PF13560">
    <property type="entry name" value="HTH_31"/>
    <property type="match status" value="1"/>
</dbReference>
<dbReference type="SUPFAM" id="SSF47413">
    <property type="entry name" value="lambda repressor-like DNA-binding domains"/>
    <property type="match status" value="1"/>
</dbReference>
<dbReference type="RefSeq" id="WP_344947181.1">
    <property type="nucleotide sequence ID" value="NZ_BAAAZG010000018.1"/>
</dbReference>
<dbReference type="InterPro" id="IPR010982">
    <property type="entry name" value="Lambda_DNA-bd_dom_sf"/>
</dbReference>
<accession>A0ABP7VS79</accession>
<name>A0ABP7VS79_9ACTN</name>
<dbReference type="SMART" id="SM00530">
    <property type="entry name" value="HTH_XRE"/>
    <property type="match status" value="1"/>
</dbReference>
<dbReference type="Gene3D" id="1.10.260.40">
    <property type="entry name" value="lambda repressor-like DNA-binding domains"/>
    <property type="match status" value="1"/>
</dbReference>
<keyword evidence="4" id="KW-1185">Reference proteome</keyword>
<dbReference type="Pfam" id="PF19054">
    <property type="entry name" value="DUF5753"/>
    <property type="match status" value="1"/>
</dbReference>
<proteinExistence type="predicted"/>
<comment type="caution">
    <text evidence="3">The sequence shown here is derived from an EMBL/GenBank/DDBJ whole genome shotgun (WGS) entry which is preliminary data.</text>
</comment>
<feature type="region of interest" description="Disordered" evidence="1">
    <location>
        <begin position="1"/>
        <end position="21"/>
    </location>
</feature>
<organism evidence="3 4">
    <name type="scientific">Actinomadura miaoliensis</name>
    <dbReference type="NCBI Taxonomy" id="430685"/>
    <lineage>
        <taxon>Bacteria</taxon>
        <taxon>Bacillati</taxon>
        <taxon>Actinomycetota</taxon>
        <taxon>Actinomycetes</taxon>
        <taxon>Streptosporangiales</taxon>
        <taxon>Thermomonosporaceae</taxon>
        <taxon>Actinomadura</taxon>
    </lineage>
</organism>
<dbReference type="CDD" id="cd00093">
    <property type="entry name" value="HTH_XRE"/>
    <property type="match status" value="1"/>
</dbReference>
<reference evidence="4" key="1">
    <citation type="journal article" date="2019" name="Int. J. Syst. Evol. Microbiol.">
        <title>The Global Catalogue of Microorganisms (GCM) 10K type strain sequencing project: providing services to taxonomists for standard genome sequencing and annotation.</title>
        <authorList>
            <consortium name="The Broad Institute Genomics Platform"/>
            <consortium name="The Broad Institute Genome Sequencing Center for Infectious Disease"/>
            <person name="Wu L."/>
            <person name="Ma J."/>
        </authorList>
    </citation>
    <scope>NUCLEOTIDE SEQUENCE [LARGE SCALE GENOMIC DNA]</scope>
    <source>
        <strain evidence="4">JCM 16702</strain>
    </source>
</reference>
<evidence type="ECO:0000313" key="4">
    <source>
        <dbReference type="Proteomes" id="UP001500683"/>
    </source>
</evidence>
<protein>
    <submittedName>
        <fullName evidence="3">Helix-turn-helix transcriptional regulator</fullName>
    </submittedName>
</protein>
<dbReference type="InterPro" id="IPR043917">
    <property type="entry name" value="DUF5753"/>
</dbReference>
<dbReference type="EMBL" id="BAAAZG010000018">
    <property type="protein sequence ID" value="GAA4072827.1"/>
    <property type="molecule type" value="Genomic_DNA"/>
</dbReference>
<dbReference type="InterPro" id="IPR001387">
    <property type="entry name" value="Cro/C1-type_HTH"/>
</dbReference>
<dbReference type="Proteomes" id="UP001500683">
    <property type="component" value="Unassembled WGS sequence"/>
</dbReference>
<sequence>MVAAPRSAAFTDRPTTSAPSGPLVARLLLGRRLRALREESRLTRGQAARAIGASTTKLSRMERGRTRFKARDVVALLTLYGVHDEAERATALALVDQSRAPGWWEDERELVPARERLYLSAEQSARLVRCFEPTTVPVLLQTPEYARADIARRHPAATDDELRRHVGLRLRRQRILRTRPRPVNLWVVLDEAVLWRPVGGTATMRAQIQHIIDVGRRPNVTVQIVPHTATGHLGDHPFTLVRFHQQGLPDLIYLDRPEGACYPSRPAQIERYWHAFNTLVTEAALPEHAPHILNRVLASY</sequence>
<evidence type="ECO:0000256" key="1">
    <source>
        <dbReference type="SAM" id="MobiDB-lite"/>
    </source>
</evidence>